<evidence type="ECO:0000313" key="12">
    <source>
        <dbReference type="Proteomes" id="UP001431221"/>
    </source>
</evidence>
<dbReference type="InterPro" id="IPR052031">
    <property type="entry name" value="Membrane_Transporter-Flippase"/>
</dbReference>
<evidence type="ECO:0000256" key="5">
    <source>
        <dbReference type="ARBA" id="ARBA00022475"/>
    </source>
</evidence>
<dbReference type="NCBIfam" id="TIGR00797">
    <property type="entry name" value="matE"/>
    <property type="match status" value="1"/>
</dbReference>
<evidence type="ECO:0000256" key="3">
    <source>
        <dbReference type="ARBA" id="ARBA00022106"/>
    </source>
</evidence>
<evidence type="ECO:0000313" key="11">
    <source>
        <dbReference type="EMBL" id="MCK7610802.1"/>
    </source>
</evidence>
<dbReference type="InterPro" id="IPR002528">
    <property type="entry name" value="MATE_fam"/>
</dbReference>
<dbReference type="CDD" id="cd13143">
    <property type="entry name" value="MATE_MepA_like"/>
    <property type="match status" value="1"/>
</dbReference>
<sequence>MSQDSSRANSFTHGPIVSTLLKTALPIILVMSMNGLLTVADAIFLGIYVGPDALSAVTLMFPAYMLMAALATLVSSGMSSLLARHLGGGRFDDAKAVFAGAHGLALTAGVVLIGLLLAFGGTATLAAADGSYVIASMSYVYLAITIGFSPLMFVLAVNSDALRNEGHVMMMAGLSLSVSLANLALNYVLIVLLDLGVAGSALGTVLAQALALVFVIGYRLRGHTTLGPKDVFAKPLTSDWRDILALGAPQSLSFIGIALGAAATIIVLQRFGAEGYESTVAAFGVTTRIMTFAYLPLLGLSMAFQTMVGNNAGALLWQRSDATLRLGLGLALFYCAVVESVLVFGAPWIGYAFVDDNAVVGEIGRILPVMVAMYFAAGPLMVVATYFQALGDAPRAAVLSLVKPYAFFLPLLFVLPLGFGEGGIWMSGPVAEALLVVLTAAVLSATARGGSARWGLFRAEAVA</sequence>
<name>A0ABT0GMZ4_9HYPH</name>
<protein>
    <recommendedName>
        <fullName evidence="3">Multidrug export protein MepA</fullName>
    </recommendedName>
</protein>
<gene>
    <name evidence="11" type="ORF">M0H32_01405</name>
</gene>
<accession>A0ABT0GMZ4</accession>
<evidence type="ECO:0000256" key="7">
    <source>
        <dbReference type="ARBA" id="ARBA00022989"/>
    </source>
</evidence>
<keyword evidence="8 10" id="KW-0472">Membrane</keyword>
<evidence type="ECO:0000256" key="4">
    <source>
        <dbReference type="ARBA" id="ARBA00022448"/>
    </source>
</evidence>
<comment type="similarity">
    <text evidence="2">Belongs to the multi antimicrobial extrusion (MATE) (TC 2.A.66.1) family. MepA subfamily.</text>
</comment>
<keyword evidence="9" id="KW-0046">Antibiotic resistance</keyword>
<evidence type="ECO:0000256" key="6">
    <source>
        <dbReference type="ARBA" id="ARBA00022692"/>
    </source>
</evidence>
<feature type="transmembrane region" description="Helical" evidence="10">
    <location>
        <begin position="169"/>
        <end position="193"/>
    </location>
</feature>
<evidence type="ECO:0000256" key="2">
    <source>
        <dbReference type="ARBA" id="ARBA00008417"/>
    </source>
</evidence>
<keyword evidence="5" id="KW-1003">Cell membrane</keyword>
<feature type="transmembrane region" description="Helical" evidence="10">
    <location>
        <begin position="139"/>
        <end position="157"/>
    </location>
</feature>
<proteinExistence type="inferred from homology"/>
<feature type="transmembrane region" description="Helical" evidence="10">
    <location>
        <begin position="251"/>
        <end position="272"/>
    </location>
</feature>
<feature type="transmembrane region" description="Helical" evidence="10">
    <location>
        <begin position="61"/>
        <end position="84"/>
    </location>
</feature>
<dbReference type="EMBL" id="JALNMJ010000001">
    <property type="protein sequence ID" value="MCK7610802.1"/>
    <property type="molecule type" value="Genomic_DNA"/>
</dbReference>
<keyword evidence="6 10" id="KW-0812">Transmembrane</keyword>
<feature type="transmembrane region" description="Helical" evidence="10">
    <location>
        <begin position="199"/>
        <end position="220"/>
    </location>
</feature>
<reference evidence="11" key="1">
    <citation type="submission" date="2022-04" db="EMBL/GenBank/DDBJ databases">
        <title>Roseibium sp. CAU 1639 isolated from mud.</title>
        <authorList>
            <person name="Kim W."/>
        </authorList>
    </citation>
    <scope>NUCLEOTIDE SEQUENCE</scope>
    <source>
        <strain evidence="11">CAU 1639</strain>
    </source>
</reference>
<feature type="transmembrane region" description="Helical" evidence="10">
    <location>
        <begin position="96"/>
        <end position="119"/>
    </location>
</feature>
<feature type="transmembrane region" description="Helical" evidence="10">
    <location>
        <begin position="366"/>
        <end position="389"/>
    </location>
</feature>
<comment type="subcellular location">
    <subcellularLocation>
        <location evidence="1">Cell inner membrane</location>
        <topology evidence="1">Multi-pass membrane protein</topology>
    </subcellularLocation>
</comment>
<feature type="transmembrane region" description="Helical" evidence="10">
    <location>
        <begin position="424"/>
        <end position="443"/>
    </location>
</feature>
<keyword evidence="7 10" id="KW-1133">Transmembrane helix</keyword>
<dbReference type="PANTHER" id="PTHR43549">
    <property type="entry name" value="MULTIDRUG RESISTANCE PROTEIN YPNP-RELATED"/>
    <property type="match status" value="1"/>
</dbReference>
<dbReference type="InterPro" id="IPR048279">
    <property type="entry name" value="MdtK-like"/>
</dbReference>
<feature type="transmembrane region" description="Helical" evidence="10">
    <location>
        <begin position="292"/>
        <end position="317"/>
    </location>
</feature>
<organism evidence="11 12">
    <name type="scientific">Roseibium sediminicola</name>
    <dbReference type="NCBI Taxonomy" id="2933272"/>
    <lineage>
        <taxon>Bacteria</taxon>
        <taxon>Pseudomonadati</taxon>
        <taxon>Pseudomonadota</taxon>
        <taxon>Alphaproteobacteria</taxon>
        <taxon>Hyphomicrobiales</taxon>
        <taxon>Stappiaceae</taxon>
        <taxon>Roseibium</taxon>
    </lineage>
</organism>
<keyword evidence="12" id="KW-1185">Reference proteome</keyword>
<dbReference type="PANTHER" id="PTHR43549:SF2">
    <property type="entry name" value="MULTIDRUG RESISTANCE PROTEIN NORM-RELATED"/>
    <property type="match status" value="1"/>
</dbReference>
<dbReference type="InterPro" id="IPR045070">
    <property type="entry name" value="MATE_MepA-like"/>
</dbReference>
<feature type="transmembrane region" description="Helical" evidence="10">
    <location>
        <begin position="329"/>
        <end position="354"/>
    </location>
</feature>
<dbReference type="Pfam" id="PF01554">
    <property type="entry name" value="MatE"/>
    <property type="match status" value="2"/>
</dbReference>
<evidence type="ECO:0000256" key="10">
    <source>
        <dbReference type="SAM" id="Phobius"/>
    </source>
</evidence>
<evidence type="ECO:0000256" key="1">
    <source>
        <dbReference type="ARBA" id="ARBA00004429"/>
    </source>
</evidence>
<comment type="caution">
    <text evidence="11">The sequence shown here is derived from an EMBL/GenBank/DDBJ whole genome shotgun (WGS) entry which is preliminary data.</text>
</comment>
<dbReference type="Proteomes" id="UP001431221">
    <property type="component" value="Unassembled WGS sequence"/>
</dbReference>
<feature type="transmembrane region" description="Helical" evidence="10">
    <location>
        <begin position="27"/>
        <end position="49"/>
    </location>
</feature>
<dbReference type="PIRSF" id="PIRSF006603">
    <property type="entry name" value="DinF"/>
    <property type="match status" value="1"/>
</dbReference>
<evidence type="ECO:0000256" key="9">
    <source>
        <dbReference type="ARBA" id="ARBA00023251"/>
    </source>
</evidence>
<evidence type="ECO:0000256" key="8">
    <source>
        <dbReference type="ARBA" id="ARBA00023136"/>
    </source>
</evidence>
<keyword evidence="4" id="KW-0813">Transport</keyword>
<dbReference type="RefSeq" id="WP_248149775.1">
    <property type="nucleotide sequence ID" value="NZ_JALNMJ010000001.1"/>
</dbReference>
<feature type="transmembrane region" description="Helical" evidence="10">
    <location>
        <begin position="396"/>
        <end position="418"/>
    </location>
</feature>